<protein>
    <submittedName>
        <fullName evidence="1">Uncharacterized protein</fullName>
    </submittedName>
</protein>
<keyword evidence="2" id="KW-1185">Reference proteome</keyword>
<sequence length="69" mass="8081">MSRRKYPKIWGEASQRIYIFDNPGIIARLEAWIAFREDRPKIVPDGEECYAYDTTHSESLYYECDGSAT</sequence>
<dbReference type="EMBL" id="BNJF01000007">
    <property type="protein sequence ID" value="GHO50206.1"/>
    <property type="molecule type" value="Genomic_DNA"/>
</dbReference>
<evidence type="ECO:0000313" key="2">
    <source>
        <dbReference type="Proteomes" id="UP000612362"/>
    </source>
</evidence>
<dbReference type="Proteomes" id="UP000612362">
    <property type="component" value="Unassembled WGS sequence"/>
</dbReference>
<name>A0A8J3IA34_9CHLR</name>
<evidence type="ECO:0000313" key="1">
    <source>
        <dbReference type="EMBL" id="GHO50206.1"/>
    </source>
</evidence>
<comment type="caution">
    <text evidence="1">The sequence shown here is derived from an EMBL/GenBank/DDBJ whole genome shotgun (WGS) entry which is preliminary data.</text>
</comment>
<reference evidence="1" key="1">
    <citation type="submission" date="2020-10" db="EMBL/GenBank/DDBJ databases">
        <title>Taxonomic study of unclassified bacteria belonging to the class Ktedonobacteria.</title>
        <authorList>
            <person name="Yabe S."/>
            <person name="Wang C.M."/>
            <person name="Zheng Y."/>
            <person name="Sakai Y."/>
            <person name="Cavaletti L."/>
            <person name="Monciardini P."/>
            <person name="Donadio S."/>
        </authorList>
    </citation>
    <scope>NUCLEOTIDE SEQUENCE</scope>
    <source>
        <strain evidence="1">SOSP1-1</strain>
    </source>
</reference>
<proteinExistence type="predicted"/>
<gene>
    <name evidence="1" type="ORF">KSX_83690</name>
</gene>
<dbReference type="AlphaFoldDB" id="A0A8J3IA34"/>
<accession>A0A8J3IA34</accession>
<organism evidence="1 2">
    <name type="scientific">Ktedonospora formicarum</name>
    <dbReference type="NCBI Taxonomy" id="2778364"/>
    <lineage>
        <taxon>Bacteria</taxon>
        <taxon>Bacillati</taxon>
        <taxon>Chloroflexota</taxon>
        <taxon>Ktedonobacteria</taxon>
        <taxon>Ktedonobacterales</taxon>
        <taxon>Ktedonobacteraceae</taxon>
        <taxon>Ktedonospora</taxon>
    </lineage>
</organism>